<comment type="function">
    <text evidence="9">Catalyzes the condensation reaction of fatty acid synthesis by the addition to an acyl acceptor of two carbons from malonyl-ACP. Catalyzes the first condensation reaction which initiates fatty acid synthesis and may therefore play a role in governing the total rate of fatty acid production. Possesses both acetoacetyl-ACP synthase and acetyl transacylase activities. Its substrate specificity determines the biosynthesis of branched-chain and/or straight-chain of fatty acids.</text>
</comment>
<dbReference type="PANTHER" id="PTHR43091:SF1">
    <property type="entry name" value="BETA-KETOACYL-[ACYL-CARRIER-PROTEIN] SYNTHASE III, CHLOROPLASTIC"/>
    <property type="match status" value="1"/>
</dbReference>
<feature type="active site" evidence="9">
    <location>
        <position position="278"/>
    </location>
</feature>
<feature type="active site" evidence="9">
    <location>
        <position position="111"/>
    </location>
</feature>
<dbReference type="InterPro" id="IPR004655">
    <property type="entry name" value="FabH"/>
</dbReference>
<feature type="compositionally biased region" description="Basic and acidic residues" evidence="10">
    <location>
        <begin position="220"/>
        <end position="229"/>
    </location>
</feature>
<dbReference type="PANTHER" id="PTHR43091">
    <property type="entry name" value="3-OXOACYL-[ACYL-CARRIER-PROTEIN] SYNTHASE"/>
    <property type="match status" value="1"/>
</dbReference>
<comment type="similarity">
    <text evidence="1 9">Belongs to the thiolase-like superfamily. FabH family.</text>
</comment>
<dbReference type="InterPro" id="IPR016039">
    <property type="entry name" value="Thiolase-like"/>
</dbReference>
<dbReference type="AlphaFoldDB" id="A0A173ZK36"/>
<feature type="active site" evidence="9">
    <location>
        <position position="308"/>
    </location>
</feature>
<dbReference type="UniPathway" id="UPA00094"/>
<feature type="compositionally biased region" description="Basic and acidic residues" evidence="10">
    <location>
        <begin position="200"/>
        <end position="211"/>
    </location>
</feature>
<dbReference type="EC" id="2.3.1.180" evidence="9"/>
<gene>
    <name evidence="9 13" type="primary">fabH</name>
    <name evidence="14" type="ORF">EAI93_05370</name>
    <name evidence="13" type="ORF">ERS852456_00757</name>
</gene>
<dbReference type="InterPro" id="IPR013747">
    <property type="entry name" value="ACP_syn_III_C"/>
</dbReference>
<evidence type="ECO:0000256" key="4">
    <source>
        <dbReference type="ARBA" id="ARBA00022832"/>
    </source>
</evidence>
<evidence type="ECO:0000313" key="15">
    <source>
        <dbReference type="Proteomes" id="UP000095787"/>
    </source>
</evidence>
<dbReference type="GO" id="GO:0033818">
    <property type="term" value="F:beta-ketoacyl-acyl-carrier-protein synthase III activity"/>
    <property type="evidence" value="ECO:0007669"/>
    <property type="project" value="UniProtKB-UniRule"/>
</dbReference>
<keyword evidence="4 9" id="KW-0276">Fatty acid metabolism</keyword>
<evidence type="ECO:0000256" key="5">
    <source>
        <dbReference type="ARBA" id="ARBA00023098"/>
    </source>
</evidence>
<comment type="domain">
    <text evidence="9">The last Arg residue of the ACP-binding site is essential for the weak association between ACP/AcpP and FabH.</text>
</comment>
<comment type="catalytic activity">
    <reaction evidence="9">
        <text>malonyl-[ACP] + acetyl-CoA + H(+) = 3-oxobutanoyl-[ACP] + CO2 + CoA</text>
        <dbReference type="Rhea" id="RHEA:12080"/>
        <dbReference type="Rhea" id="RHEA-COMP:9623"/>
        <dbReference type="Rhea" id="RHEA-COMP:9625"/>
        <dbReference type="ChEBI" id="CHEBI:15378"/>
        <dbReference type="ChEBI" id="CHEBI:16526"/>
        <dbReference type="ChEBI" id="CHEBI:57287"/>
        <dbReference type="ChEBI" id="CHEBI:57288"/>
        <dbReference type="ChEBI" id="CHEBI:78449"/>
        <dbReference type="ChEBI" id="CHEBI:78450"/>
        <dbReference type="EC" id="2.3.1.180"/>
    </reaction>
</comment>
<dbReference type="EMBL" id="CYZO01000007">
    <property type="protein sequence ID" value="CUN76000.1"/>
    <property type="molecule type" value="Genomic_DNA"/>
</dbReference>
<evidence type="ECO:0000256" key="6">
    <source>
        <dbReference type="ARBA" id="ARBA00023160"/>
    </source>
</evidence>
<keyword evidence="7 9" id="KW-0511">Multifunctional enzyme</keyword>
<dbReference type="EMBL" id="RCYR01000007">
    <property type="protein sequence ID" value="RYS80737.1"/>
    <property type="molecule type" value="Genomic_DNA"/>
</dbReference>
<feature type="region of interest" description="ACP-binding" evidence="9">
    <location>
        <begin position="279"/>
        <end position="283"/>
    </location>
</feature>
<protein>
    <recommendedName>
        <fullName evidence="9">Beta-ketoacyl-[acyl-carrier-protein] synthase III</fullName>
        <shortName evidence="9">Beta-ketoacyl-ACP synthase III</shortName>
        <shortName evidence="9">KAS III</shortName>
        <ecNumber evidence="9">2.3.1.180</ecNumber>
    </recommendedName>
    <alternativeName>
        <fullName evidence="9">3-oxoacyl-[acyl-carrier-protein] synthase 3</fullName>
    </alternativeName>
    <alternativeName>
        <fullName evidence="9">3-oxoacyl-[acyl-carrier-protein] synthase III</fullName>
    </alternativeName>
</protein>
<feature type="domain" description="Beta-ketoacyl-[acyl-carrier-protein] synthase III C-terminal" evidence="11">
    <location>
        <begin position="262"/>
        <end position="351"/>
    </location>
</feature>
<evidence type="ECO:0000259" key="11">
    <source>
        <dbReference type="Pfam" id="PF08541"/>
    </source>
</evidence>
<evidence type="ECO:0000256" key="7">
    <source>
        <dbReference type="ARBA" id="ARBA00023268"/>
    </source>
</evidence>
<evidence type="ECO:0000256" key="9">
    <source>
        <dbReference type="HAMAP-Rule" id="MF_01815"/>
    </source>
</evidence>
<dbReference type="Proteomes" id="UP000095787">
    <property type="component" value="Unassembled WGS sequence"/>
</dbReference>
<dbReference type="HAMAP" id="MF_01815">
    <property type="entry name" value="FabH"/>
    <property type="match status" value="1"/>
</dbReference>
<dbReference type="GO" id="GO:0004315">
    <property type="term" value="F:3-oxoacyl-[acyl-carrier-protein] synthase activity"/>
    <property type="evidence" value="ECO:0007669"/>
    <property type="project" value="InterPro"/>
</dbReference>
<comment type="pathway">
    <text evidence="9">Lipid metabolism; fatty acid biosynthesis.</text>
</comment>
<evidence type="ECO:0000256" key="2">
    <source>
        <dbReference type="ARBA" id="ARBA00022516"/>
    </source>
</evidence>
<dbReference type="NCBIfam" id="NF006829">
    <property type="entry name" value="PRK09352.1"/>
    <property type="match status" value="1"/>
</dbReference>
<name>A0A173ZK36_9FIRM</name>
<dbReference type="RefSeq" id="WP_009319976.1">
    <property type="nucleotide sequence ID" value="NZ_AP028249.1"/>
</dbReference>
<dbReference type="GO" id="GO:0006633">
    <property type="term" value="P:fatty acid biosynthetic process"/>
    <property type="evidence" value="ECO:0007669"/>
    <property type="project" value="UniProtKB-UniRule"/>
</dbReference>
<keyword evidence="6 9" id="KW-0275">Fatty acid biosynthesis</keyword>
<dbReference type="GO" id="GO:0005737">
    <property type="term" value="C:cytoplasm"/>
    <property type="evidence" value="ECO:0007669"/>
    <property type="project" value="UniProtKB-SubCell"/>
</dbReference>
<accession>A0A173ZK36</accession>
<comment type="subunit">
    <text evidence="9">Homodimer.</text>
</comment>
<dbReference type="GeneID" id="97329618"/>
<reference evidence="13 15" key="1">
    <citation type="submission" date="2015-09" db="EMBL/GenBank/DDBJ databases">
        <authorList>
            <consortium name="Pathogen Informatics"/>
        </authorList>
    </citation>
    <scope>NUCLEOTIDE SEQUENCE [LARGE SCALE GENOMIC DNA]</scope>
    <source>
        <strain evidence="13 15">2789STDY5834841</strain>
    </source>
</reference>
<sequence>MIGRVCGTGSYLPIRTVSNDELSHVMETSDEWIRERTGIRFRHVALEETTSDMAAEAAARALKNGEVNADEIELILTATSSSDVIYPSAACIVQKRIGAQNALAFDLNGACSGFVIAFNTAQAYIRAGIYKTILVVGAESMSRLVDWSDRSTSVLFGDGAGALILKAEEGDHYWQTGHSDGTKDFVLTLRSKSLFEEQDDNPKDVLSKSDEGSSVEEHDDVSKNAEDISRKKKSHKTGICMDGQEVFKFAVRKVPELTEELLEKSGLKIADIDFFILHQANERIVKAAAKKLKVDMSRFPINMENYANTSAASIPILLDELVQTGRLRKGQKILLAGFGAGLTWAGSILEW</sequence>
<evidence type="ECO:0000256" key="10">
    <source>
        <dbReference type="SAM" id="MobiDB-lite"/>
    </source>
</evidence>
<evidence type="ECO:0000256" key="8">
    <source>
        <dbReference type="ARBA" id="ARBA00023315"/>
    </source>
</evidence>
<keyword evidence="9" id="KW-0963">Cytoplasm</keyword>
<dbReference type="SUPFAM" id="SSF53901">
    <property type="entry name" value="Thiolase-like"/>
    <property type="match status" value="1"/>
</dbReference>
<evidence type="ECO:0000313" key="16">
    <source>
        <dbReference type="Proteomes" id="UP000292665"/>
    </source>
</evidence>
<feature type="domain" description="Beta-ketoacyl-[acyl-carrier-protein] synthase III N-terminal" evidence="12">
    <location>
        <begin position="105"/>
        <end position="171"/>
    </location>
</feature>
<dbReference type="Gene3D" id="3.40.47.10">
    <property type="match status" value="1"/>
</dbReference>
<dbReference type="Proteomes" id="UP000292665">
    <property type="component" value="Unassembled WGS sequence"/>
</dbReference>
<keyword evidence="8 9" id="KW-0012">Acyltransferase</keyword>
<evidence type="ECO:0000313" key="13">
    <source>
        <dbReference type="EMBL" id="CUN76000.1"/>
    </source>
</evidence>
<evidence type="ECO:0000259" key="12">
    <source>
        <dbReference type="Pfam" id="PF08545"/>
    </source>
</evidence>
<dbReference type="Pfam" id="PF08541">
    <property type="entry name" value="ACP_syn_III_C"/>
    <property type="match status" value="1"/>
</dbReference>
<keyword evidence="2 9" id="KW-0444">Lipid biosynthesis</keyword>
<evidence type="ECO:0000256" key="1">
    <source>
        <dbReference type="ARBA" id="ARBA00008642"/>
    </source>
</evidence>
<dbReference type="Pfam" id="PF08545">
    <property type="entry name" value="ACP_syn_III"/>
    <property type="match status" value="1"/>
</dbReference>
<dbReference type="InterPro" id="IPR013751">
    <property type="entry name" value="ACP_syn_III_N"/>
</dbReference>
<evidence type="ECO:0000313" key="14">
    <source>
        <dbReference type="EMBL" id="RYS80737.1"/>
    </source>
</evidence>
<proteinExistence type="inferred from homology"/>
<organism evidence="13 15">
    <name type="scientific">[Ruminococcus] torques</name>
    <dbReference type="NCBI Taxonomy" id="33039"/>
    <lineage>
        <taxon>Bacteria</taxon>
        <taxon>Bacillati</taxon>
        <taxon>Bacillota</taxon>
        <taxon>Clostridia</taxon>
        <taxon>Lachnospirales</taxon>
        <taxon>Lachnospiraceae</taxon>
        <taxon>Mediterraneibacter</taxon>
    </lineage>
</organism>
<comment type="subcellular location">
    <subcellularLocation>
        <location evidence="9">Cytoplasm</location>
    </subcellularLocation>
</comment>
<reference evidence="14 16" key="2">
    <citation type="journal article" date="2019" name="Science, e1252229">
        <title>Invertible promoters mediate bacterial phase variation, antibiotic resistance, and host adaptation in the gut.</title>
        <authorList>
            <person name="Jiang X."/>
            <person name="Hall A.B."/>
            <person name="Arthur T.D."/>
            <person name="Plichta D.R."/>
            <person name="Covington C.T."/>
            <person name="Poyet M."/>
            <person name="Crothers J."/>
            <person name="Moses P.L."/>
            <person name="Tolonen A.C."/>
            <person name="Vlamakis H."/>
            <person name="Alm E.J."/>
            <person name="Xavier R.J."/>
        </authorList>
    </citation>
    <scope>NUCLEOTIDE SEQUENCE [LARGE SCALE GENOMIC DNA]</scope>
    <source>
        <strain evidence="16">aa_0143</strain>
        <strain evidence="14">Aa_0143</strain>
    </source>
</reference>
<evidence type="ECO:0000256" key="3">
    <source>
        <dbReference type="ARBA" id="ARBA00022679"/>
    </source>
</evidence>
<keyword evidence="5 9" id="KW-0443">Lipid metabolism</keyword>
<dbReference type="CDD" id="cd00830">
    <property type="entry name" value="KAS_III"/>
    <property type="match status" value="1"/>
</dbReference>
<keyword evidence="3 9" id="KW-0808">Transferase</keyword>
<feature type="region of interest" description="Disordered" evidence="10">
    <location>
        <begin position="198"/>
        <end position="234"/>
    </location>
</feature>